<proteinExistence type="predicted"/>
<keyword evidence="3" id="KW-1185">Reference proteome</keyword>
<dbReference type="InterPro" id="IPR000182">
    <property type="entry name" value="GNAT_dom"/>
</dbReference>
<dbReference type="Gene3D" id="3.30.1050.10">
    <property type="entry name" value="SCP2 sterol-binding domain"/>
    <property type="match status" value="1"/>
</dbReference>
<accession>A0A1H9UKR1</accession>
<organism evidence="2 3">
    <name type="scientific">Actinokineospora terrae</name>
    <dbReference type="NCBI Taxonomy" id="155974"/>
    <lineage>
        <taxon>Bacteria</taxon>
        <taxon>Bacillati</taxon>
        <taxon>Actinomycetota</taxon>
        <taxon>Actinomycetes</taxon>
        <taxon>Pseudonocardiales</taxon>
        <taxon>Pseudonocardiaceae</taxon>
        <taxon>Actinokineospora</taxon>
    </lineage>
</organism>
<dbReference type="GO" id="GO:0034069">
    <property type="term" value="F:aminoglycoside N-acetyltransferase activity"/>
    <property type="evidence" value="ECO:0007669"/>
    <property type="project" value="TreeGrafter"/>
</dbReference>
<dbReference type="Pfam" id="PF13527">
    <property type="entry name" value="Acetyltransf_9"/>
    <property type="match status" value="1"/>
</dbReference>
<dbReference type="SUPFAM" id="SSF55718">
    <property type="entry name" value="SCP-like"/>
    <property type="match status" value="1"/>
</dbReference>
<dbReference type="Proteomes" id="UP000199051">
    <property type="component" value="Unassembled WGS sequence"/>
</dbReference>
<dbReference type="STRING" id="155974.SAMN04487818_107306"/>
<evidence type="ECO:0000259" key="1">
    <source>
        <dbReference type="PROSITE" id="PS51186"/>
    </source>
</evidence>
<dbReference type="RefSeq" id="WP_092779673.1">
    <property type="nucleotide sequence ID" value="NZ_FOGI01000007.1"/>
</dbReference>
<evidence type="ECO:0000313" key="2">
    <source>
        <dbReference type="EMBL" id="SES09891.1"/>
    </source>
</evidence>
<dbReference type="Pfam" id="PF13530">
    <property type="entry name" value="SCP2_2"/>
    <property type="match status" value="1"/>
</dbReference>
<dbReference type="Gene3D" id="3.40.630.30">
    <property type="match status" value="2"/>
</dbReference>
<dbReference type="InterPro" id="IPR036527">
    <property type="entry name" value="SCP2_sterol-bd_dom_sf"/>
</dbReference>
<dbReference type="AlphaFoldDB" id="A0A1H9UKR1"/>
<dbReference type="SUPFAM" id="SSF55729">
    <property type="entry name" value="Acyl-CoA N-acyltransferases (Nat)"/>
    <property type="match status" value="1"/>
</dbReference>
<sequence>MVVVRPYADEDYEAVYRLRRLAFGGPHEPPPPTVESHGGASALVAHDDSGLAGYLRVWGYRQFFGGRAVPMGGVASVSVAPHARGSGVAGKLLTDALALMHEQGQGISTLYPYVIPPYRRHGWEHVGTMQTALVTLSDLAGTPRSSVSVRPATEADLDAIHACYLRTASTIDGMLDRATSAFTLSRVLELDVVTVSPGPDGLRGYLTAARPDGKRLRVYDLIADDVDTAHALLRQLGSWSGGITDANVRLVDYTLLDLTVPGGLQRGLEVHDFMLRVVDLPVAVAARGWPAVAESKPFSVDIEITDPHAPWQAGRWRLIHEDGTVTAEPGGSGEVCLEARALGPWYAGSATAASLRKAGLLTGPHEAAIALDRLTGAPHPVHLAESF</sequence>
<name>A0A1H9UKR1_9PSEU</name>
<keyword evidence="2" id="KW-0808">Transferase</keyword>
<dbReference type="InterPro" id="IPR016181">
    <property type="entry name" value="Acyl_CoA_acyltransferase"/>
</dbReference>
<dbReference type="EMBL" id="FOGI01000007">
    <property type="protein sequence ID" value="SES09891.1"/>
    <property type="molecule type" value="Genomic_DNA"/>
</dbReference>
<feature type="domain" description="N-acetyltransferase" evidence="1">
    <location>
        <begin position="2"/>
        <end position="141"/>
    </location>
</feature>
<dbReference type="GO" id="GO:0030649">
    <property type="term" value="P:aminoglycoside antibiotic catabolic process"/>
    <property type="evidence" value="ECO:0007669"/>
    <property type="project" value="TreeGrafter"/>
</dbReference>
<dbReference type="PANTHER" id="PTHR37817">
    <property type="entry name" value="N-ACETYLTRANSFERASE EIS"/>
    <property type="match status" value="1"/>
</dbReference>
<dbReference type="CDD" id="cd04301">
    <property type="entry name" value="NAT_SF"/>
    <property type="match status" value="1"/>
</dbReference>
<gene>
    <name evidence="2" type="ORF">SAMN04487818_107306</name>
</gene>
<reference evidence="3" key="1">
    <citation type="submission" date="2016-10" db="EMBL/GenBank/DDBJ databases">
        <authorList>
            <person name="Varghese N."/>
            <person name="Submissions S."/>
        </authorList>
    </citation>
    <scope>NUCLEOTIDE SEQUENCE [LARGE SCALE GENOMIC DNA]</scope>
    <source>
        <strain evidence="3">DSM 44260</strain>
    </source>
</reference>
<dbReference type="PROSITE" id="PS51186">
    <property type="entry name" value="GNAT"/>
    <property type="match status" value="1"/>
</dbReference>
<dbReference type="InterPro" id="IPR025559">
    <property type="entry name" value="Eis_dom"/>
</dbReference>
<dbReference type="InterPro" id="IPR051554">
    <property type="entry name" value="Acetyltransferase_Eis"/>
</dbReference>
<dbReference type="PANTHER" id="PTHR37817:SF1">
    <property type="entry name" value="N-ACETYLTRANSFERASE EIS"/>
    <property type="match status" value="1"/>
</dbReference>
<evidence type="ECO:0000313" key="3">
    <source>
        <dbReference type="Proteomes" id="UP000199051"/>
    </source>
</evidence>
<protein>
    <submittedName>
        <fullName evidence="2">Predicted acetyltransferase</fullName>
    </submittedName>
</protein>